<dbReference type="EMBL" id="BPQB01000004">
    <property type="protein sequence ID" value="GJE86299.1"/>
    <property type="molecule type" value="Genomic_DNA"/>
</dbReference>
<dbReference type="InterPro" id="IPR045864">
    <property type="entry name" value="aa-tRNA-synth_II/BPL/LPL"/>
</dbReference>
<evidence type="ECO:0000259" key="3">
    <source>
        <dbReference type="PROSITE" id="PS51733"/>
    </source>
</evidence>
<sequence>MNVLVYTGPETLPSSVSRSLTALRSALYPNYTVQPVTSQSLATAPWTASCALLVVPACRDPLALTPAVQASVRAFVEGGGAFLGLRAAATCATGIVAPGDYAVRFHSRAGPTVYCTFIPGEEQTKTADLVAEDGTTLRGVAAGAAPDFEGIERCQSARVVARDAEGAVAAVEVEVGSGKVALWGVQLEVPIVAEDGASAVREAEEQRRAVLNRALASLGLQLPTLSDSQPTHPLPQFLVGAPSRPEVVPSILQSLELRPPATLKDANDTFAFHDATDAETLLQQSRAAPPADETRHVVAYENGALPPTVFTPLFNVQQFFEDLKVAREKAGLQTSQPWGVGEALFYGEAVTSTQTMLDKNYRFLSSLPSPIVSLATHQIAGRGRGGNSWVSPLGCLQFSLRLRASLIQLPLQKLVFVQYLVALAVVQGARDTGVLGEWGDRVRVKWPNDVYIVGDGGEQKPVKVSGNLVYTTSDGEHVDIVIGCGVNVLNPPPIPSLASILPPGAERPTMERTAAIILTKFELLWNTFVSGRGSFEPFMDSYLDNWLHSDQVVTLTTTTPHQRVRIVGITSDYGLLRTIPESGASHNFIDLQPDGNSFDLMSGMIMTKAK</sequence>
<dbReference type="Proteomes" id="UP000703269">
    <property type="component" value="Unassembled WGS sequence"/>
</dbReference>
<dbReference type="PANTHER" id="PTHR12835">
    <property type="entry name" value="BIOTIN PROTEIN LIGASE"/>
    <property type="match status" value="1"/>
</dbReference>
<dbReference type="InterPro" id="IPR004408">
    <property type="entry name" value="Biotin_CoA_COase_ligase"/>
</dbReference>
<dbReference type="GO" id="GO:0005737">
    <property type="term" value="C:cytoplasm"/>
    <property type="evidence" value="ECO:0007669"/>
    <property type="project" value="TreeGrafter"/>
</dbReference>
<evidence type="ECO:0000256" key="1">
    <source>
        <dbReference type="ARBA" id="ARBA00009934"/>
    </source>
</evidence>
<comment type="caution">
    <text evidence="4">The sequence shown here is derived from an EMBL/GenBank/DDBJ whole genome shotgun (WGS) entry which is preliminary data.</text>
</comment>
<accession>A0A9P3G267</accession>
<feature type="domain" description="BPL/LPL catalytic" evidence="3">
    <location>
        <begin position="329"/>
        <end position="529"/>
    </location>
</feature>
<name>A0A9P3G267_9APHY</name>
<reference evidence="4 5" key="1">
    <citation type="submission" date="2021-08" db="EMBL/GenBank/DDBJ databases">
        <title>Draft Genome Sequence of Phanerochaete sordida strain YK-624.</title>
        <authorList>
            <person name="Mori T."/>
            <person name="Dohra H."/>
            <person name="Suzuki T."/>
            <person name="Kawagishi H."/>
            <person name="Hirai H."/>
        </authorList>
    </citation>
    <scope>NUCLEOTIDE SEQUENCE [LARGE SCALE GENOMIC DNA]</scope>
    <source>
        <strain evidence="4 5">YK-624</strain>
    </source>
</reference>
<dbReference type="InterPro" id="IPR029062">
    <property type="entry name" value="Class_I_gatase-like"/>
</dbReference>
<keyword evidence="5" id="KW-1185">Reference proteome</keyword>
<dbReference type="PANTHER" id="PTHR12835:SF5">
    <property type="entry name" value="BIOTIN--PROTEIN LIGASE"/>
    <property type="match status" value="1"/>
</dbReference>
<dbReference type="GO" id="GO:0004077">
    <property type="term" value="F:biotin--[biotin carboxyl-carrier protein] ligase activity"/>
    <property type="evidence" value="ECO:0007669"/>
    <property type="project" value="InterPro"/>
</dbReference>
<dbReference type="InterPro" id="IPR019197">
    <property type="entry name" value="Biotin-prot_ligase_N"/>
</dbReference>
<dbReference type="SUPFAM" id="SSF55681">
    <property type="entry name" value="Class II aaRS and biotin synthetases"/>
    <property type="match status" value="1"/>
</dbReference>
<organism evidence="4 5">
    <name type="scientific">Phanerochaete sordida</name>
    <dbReference type="NCBI Taxonomy" id="48140"/>
    <lineage>
        <taxon>Eukaryota</taxon>
        <taxon>Fungi</taxon>
        <taxon>Dikarya</taxon>
        <taxon>Basidiomycota</taxon>
        <taxon>Agaricomycotina</taxon>
        <taxon>Agaricomycetes</taxon>
        <taxon>Polyporales</taxon>
        <taxon>Phanerochaetaceae</taxon>
        <taxon>Phanerochaete</taxon>
    </lineage>
</organism>
<dbReference type="OrthoDB" id="10250105at2759"/>
<dbReference type="InterPro" id="IPR004143">
    <property type="entry name" value="BPL_LPL_catalytic"/>
</dbReference>
<dbReference type="Pfam" id="PF03099">
    <property type="entry name" value="BPL_LplA_LipB"/>
    <property type="match status" value="1"/>
</dbReference>
<dbReference type="Gene3D" id="3.40.50.880">
    <property type="match status" value="1"/>
</dbReference>
<gene>
    <name evidence="4" type="ORF">PsYK624_023790</name>
</gene>
<dbReference type="AlphaFoldDB" id="A0A9P3G267"/>
<comment type="similarity">
    <text evidence="1">Belongs to the biotin--protein ligase family.</text>
</comment>
<dbReference type="CDD" id="cd16442">
    <property type="entry name" value="BPL"/>
    <property type="match status" value="1"/>
</dbReference>
<keyword evidence="2" id="KW-0436">Ligase</keyword>
<evidence type="ECO:0000256" key="2">
    <source>
        <dbReference type="ARBA" id="ARBA00022598"/>
    </source>
</evidence>
<evidence type="ECO:0000313" key="4">
    <source>
        <dbReference type="EMBL" id="GJE86299.1"/>
    </source>
</evidence>
<proteinExistence type="inferred from homology"/>
<evidence type="ECO:0000313" key="5">
    <source>
        <dbReference type="Proteomes" id="UP000703269"/>
    </source>
</evidence>
<dbReference type="Gene3D" id="3.30.930.10">
    <property type="entry name" value="Bira Bifunctional Protein, Domain 2"/>
    <property type="match status" value="1"/>
</dbReference>
<dbReference type="Pfam" id="PF09825">
    <property type="entry name" value="BPL_N"/>
    <property type="match status" value="1"/>
</dbReference>
<protein>
    <submittedName>
        <fullName evidence="4">Biotin holocarboxylase synthetase-like protein</fullName>
    </submittedName>
</protein>
<dbReference type="PROSITE" id="PS51733">
    <property type="entry name" value="BPL_LPL_CATALYTIC"/>
    <property type="match status" value="1"/>
</dbReference>